<dbReference type="Proteomes" id="UP000236151">
    <property type="component" value="Unassembled WGS sequence"/>
</dbReference>
<feature type="region of interest" description="Disordered" evidence="7">
    <location>
        <begin position="1"/>
        <end position="26"/>
    </location>
</feature>
<evidence type="ECO:0000256" key="3">
    <source>
        <dbReference type="ARBA" id="ARBA00016118"/>
    </source>
</evidence>
<evidence type="ECO:0000256" key="7">
    <source>
        <dbReference type="SAM" id="MobiDB-lite"/>
    </source>
</evidence>
<proteinExistence type="inferred from homology"/>
<dbReference type="EMBL" id="NIOJ01000017">
    <property type="protein sequence ID" value="PNT99584.1"/>
    <property type="molecule type" value="Genomic_DNA"/>
</dbReference>
<evidence type="ECO:0000313" key="8">
    <source>
        <dbReference type="EMBL" id="PNT99584.1"/>
    </source>
</evidence>
<dbReference type="OrthoDB" id="1862673at2"/>
<protein>
    <recommendedName>
        <fullName evidence="3">CRISPR system Cms protein Csm2</fullName>
    </recommendedName>
    <alternativeName>
        <fullName evidence="6">CRISPR type III A-associated protein Csm2</fullName>
    </alternativeName>
</protein>
<dbReference type="NCBIfam" id="TIGR01870">
    <property type="entry name" value="cas_TM1810_Csm2"/>
    <property type="match status" value="1"/>
</dbReference>
<organism evidence="8 9">
    <name type="scientific">Clostridium thermosuccinogenes</name>
    <dbReference type="NCBI Taxonomy" id="84032"/>
    <lineage>
        <taxon>Bacteria</taxon>
        <taxon>Bacillati</taxon>
        <taxon>Bacillota</taxon>
        <taxon>Clostridia</taxon>
        <taxon>Eubacteriales</taxon>
        <taxon>Clostridiaceae</taxon>
        <taxon>Clostridium</taxon>
    </lineage>
</organism>
<comment type="function">
    <text evidence="1">This subunit may be involved in monitoring complementarity of crRNA and target RNA.</text>
</comment>
<dbReference type="KEGG" id="cthd:CDO33_09490"/>
<sequence length="159" mass="18479">MKDALKKAGYSEPDNRNKKAEAKHSTSKGFDAFEKLHEDYTDRAERVIIELQNKLGKNYKDFTTSKIRNILAMVSDIYNDVLTEQDEVLNDEIRGKIAYLKVRLIYECGREPNIVKPFVELAGLLDIISGIGYSRQRFIDFEHYMEALVAYHRFHEGKD</sequence>
<dbReference type="GO" id="GO:0003723">
    <property type="term" value="F:RNA binding"/>
    <property type="evidence" value="ECO:0007669"/>
    <property type="project" value="UniProtKB-KW"/>
</dbReference>
<evidence type="ECO:0000313" key="9">
    <source>
        <dbReference type="Proteomes" id="UP000236151"/>
    </source>
</evidence>
<evidence type="ECO:0000256" key="2">
    <source>
        <dbReference type="ARBA" id="ARBA00006896"/>
    </source>
</evidence>
<evidence type="ECO:0000256" key="1">
    <source>
        <dbReference type="ARBA" id="ARBA00003640"/>
    </source>
</evidence>
<dbReference type="GO" id="GO:0051607">
    <property type="term" value="P:defense response to virus"/>
    <property type="evidence" value="ECO:0007669"/>
    <property type="project" value="UniProtKB-KW"/>
</dbReference>
<gene>
    <name evidence="8" type="primary">csm2</name>
    <name evidence="8" type="ORF">CDQ84_08250</name>
</gene>
<evidence type="ECO:0000256" key="4">
    <source>
        <dbReference type="ARBA" id="ARBA00022884"/>
    </source>
</evidence>
<name>A0A2K2FFM9_9CLOT</name>
<accession>A0A2K2FFM9</accession>
<comment type="similarity">
    <text evidence="2">Belongs to the CRISPR-associated Csm2 family.</text>
</comment>
<keyword evidence="4" id="KW-0694">RNA-binding</keyword>
<evidence type="ECO:0000256" key="5">
    <source>
        <dbReference type="ARBA" id="ARBA00023118"/>
    </source>
</evidence>
<dbReference type="InterPro" id="IPR010149">
    <property type="entry name" value="CRISPR-assoc_prot_Csm2_III-A"/>
</dbReference>
<dbReference type="AlphaFoldDB" id="A0A2K2FFM9"/>
<keyword evidence="5" id="KW-0051">Antiviral defense</keyword>
<keyword evidence="9" id="KW-1185">Reference proteome</keyword>
<dbReference type="CDD" id="cd09647">
    <property type="entry name" value="Csm2_III-A"/>
    <property type="match status" value="1"/>
</dbReference>
<evidence type="ECO:0000256" key="6">
    <source>
        <dbReference type="ARBA" id="ARBA00031723"/>
    </source>
</evidence>
<dbReference type="Pfam" id="PF03750">
    <property type="entry name" value="Csm2_III-A"/>
    <property type="match status" value="1"/>
</dbReference>
<feature type="compositionally biased region" description="Basic and acidic residues" evidence="7">
    <location>
        <begin position="13"/>
        <end position="24"/>
    </location>
</feature>
<reference evidence="8 9" key="1">
    <citation type="submission" date="2017-06" db="EMBL/GenBank/DDBJ databases">
        <title>Investigating the central metabolism of Clostridium thermosuccinogenes.</title>
        <authorList>
            <person name="Koendjbiharie J.G."/>
            <person name="van Kranenburg R."/>
        </authorList>
    </citation>
    <scope>NUCLEOTIDE SEQUENCE [LARGE SCALE GENOMIC DNA]</scope>
    <source>
        <strain evidence="8 9">DSM 5806</strain>
    </source>
</reference>
<comment type="caution">
    <text evidence="8">The sequence shown here is derived from an EMBL/GenBank/DDBJ whole genome shotgun (WGS) entry which is preliminary data.</text>
</comment>